<accession>A0AAN7B0Y2</accession>
<evidence type="ECO:0000256" key="1">
    <source>
        <dbReference type="ARBA" id="ARBA00007920"/>
    </source>
</evidence>
<dbReference type="Gene3D" id="1.25.40.10">
    <property type="entry name" value="Tetratricopeptide repeat domain"/>
    <property type="match status" value="3"/>
</dbReference>
<feature type="signal peptide" evidence="2">
    <location>
        <begin position="1"/>
        <end position="25"/>
    </location>
</feature>
<dbReference type="Pfam" id="PF13424">
    <property type="entry name" value="TPR_12"/>
    <property type="match status" value="2"/>
</dbReference>
<dbReference type="SUPFAM" id="SSF52540">
    <property type="entry name" value="P-loop containing nucleoside triphosphate hydrolases"/>
    <property type="match status" value="1"/>
</dbReference>
<evidence type="ECO:0008006" key="7">
    <source>
        <dbReference type="Google" id="ProtNLM"/>
    </source>
</evidence>
<dbReference type="Gene3D" id="3.40.50.300">
    <property type="entry name" value="P-loop containing nucleotide triphosphate hydrolases"/>
    <property type="match status" value="1"/>
</dbReference>
<dbReference type="PANTHER" id="PTHR46082">
    <property type="entry name" value="ATP/GTP-BINDING PROTEIN-RELATED"/>
    <property type="match status" value="1"/>
</dbReference>
<proteinExistence type="inferred from homology"/>
<protein>
    <recommendedName>
        <fullName evidence="7">NB-ARC domain-containing protein</fullName>
    </recommendedName>
</protein>
<dbReference type="InterPro" id="IPR011990">
    <property type="entry name" value="TPR-like_helical_dom_sf"/>
</dbReference>
<comment type="caution">
    <text evidence="5">The sequence shown here is derived from an EMBL/GenBank/DDBJ whole genome shotgun (WGS) entry which is preliminary data.</text>
</comment>
<keyword evidence="2" id="KW-0732">Signal</keyword>
<feature type="non-terminal residue" evidence="5">
    <location>
        <position position="1156"/>
    </location>
</feature>
<name>A0AAN7B0Y2_9PEZI</name>
<feature type="domain" description="DUF676" evidence="4">
    <location>
        <begin position="138"/>
        <end position="209"/>
    </location>
</feature>
<reference evidence="5" key="1">
    <citation type="journal article" date="2023" name="Mol. Phylogenet. Evol.">
        <title>Genome-scale phylogeny and comparative genomics of the fungal order Sordariales.</title>
        <authorList>
            <person name="Hensen N."/>
            <person name="Bonometti L."/>
            <person name="Westerberg I."/>
            <person name="Brannstrom I.O."/>
            <person name="Guillou S."/>
            <person name="Cros-Aarteil S."/>
            <person name="Calhoun S."/>
            <person name="Haridas S."/>
            <person name="Kuo A."/>
            <person name="Mondo S."/>
            <person name="Pangilinan J."/>
            <person name="Riley R."/>
            <person name="LaButti K."/>
            <person name="Andreopoulos B."/>
            <person name="Lipzen A."/>
            <person name="Chen C."/>
            <person name="Yan M."/>
            <person name="Daum C."/>
            <person name="Ng V."/>
            <person name="Clum A."/>
            <person name="Steindorff A."/>
            <person name="Ohm R.A."/>
            <person name="Martin F."/>
            <person name="Silar P."/>
            <person name="Natvig D.O."/>
            <person name="Lalanne C."/>
            <person name="Gautier V."/>
            <person name="Ament-Velasquez S.L."/>
            <person name="Kruys A."/>
            <person name="Hutchinson M.I."/>
            <person name="Powell A.J."/>
            <person name="Barry K."/>
            <person name="Miller A.N."/>
            <person name="Grigoriev I.V."/>
            <person name="Debuchy R."/>
            <person name="Gladieux P."/>
            <person name="Hiltunen Thoren M."/>
            <person name="Johannesson H."/>
        </authorList>
    </citation>
    <scope>NUCLEOTIDE SEQUENCE</scope>
    <source>
        <strain evidence="5">PSN293</strain>
    </source>
</reference>
<dbReference type="Pfam" id="PF05057">
    <property type="entry name" value="DUF676"/>
    <property type="match status" value="1"/>
</dbReference>
<dbReference type="PANTHER" id="PTHR46082:SF6">
    <property type="entry name" value="AAA+ ATPASE DOMAIN-CONTAINING PROTEIN-RELATED"/>
    <property type="match status" value="1"/>
</dbReference>
<dbReference type="InterPro" id="IPR002182">
    <property type="entry name" value="NB-ARC"/>
</dbReference>
<feature type="chain" id="PRO_5042934680" description="NB-ARC domain-containing protein" evidence="2">
    <location>
        <begin position="26"/>
        <end position="1156"/>
    </location>
</feature>
<organism evidence="5 6">
    <name type="scientific">Rhypophila decipiens</name>
    <dbReference type="NCBI Taxonomy" id="261697"/>
    <lineage>
        <taxon>Eukaryota</taxon>
        <taxon>Fungi</taxon>
        <taxon>Dikarya</taxon>
        <taxon>Ascomycota</taxon>
        <taxon>Pezizomycotina</taxon>
        <taxon>Sordariomycetes</taxon>
        <taxon>Sordariomycetidae</taxon>
        <taxon>Sordariales</taxon>
        <taxon>Naviculisporaceae</taxon>
        <taxon>Rhypophila</taxon>
    </lineage>
</organism>
<sequence>MDPTTLAYLLIFLVSIAFLYDQATKRVPTRLDPSQAPKSRFEIVPAGANGSPTRANGVDIIFVHGLGSNPDTTWRATKPVSVADAAEDAAPDSERFVNWVSDFLPDDILPAGSSDVRIFFYNYDSYWKRDAVHTRLTNLGNELLENINGKIRLSETERSRSLIFVAYSFGGLVAKRALVQAHSSRDFNHVAKNTKAILFLGTPHRGTSFGPWGWLAAKVLQPLGSNPFLLANLEYDSITLHDLHKDFIAVAPDDLRVFNFFEKRPTRILRLGFIQWQQFCVREQSATYEGRNVRNIGLSVDHYGLNKFGSRSESYQTILSKLTEVTRSSARPVKRHYAVPLETVHTYTERAELSAELEQKLRTRHEKASVPYAVALHGLGGAGKSQLALAYAEKHKDRYNPILWIDATDEEAVRSSFRRCAVELGLPEERAETQGSILTDGAVQAVLRWLRDRTEADDEWLMVVDNVDDVSWGIQNIMPKGSRGSVIVTSRYDRSVRLAPWAYELVPVGVMSQEEGVALLLQHVHLSSESASEEVRHDCDKVAERLGYLALAIDLAGAYIGSDSGSEHSVPERALSAYLADYDRHRDELLRMVGFQDLLATQKTVWTVWDTTLEKITREHPDLQPELLLTFLAQFKGSIIEDELFRLACLGMAEVDAKLVGDVDKAMPAGLLQFLSLNKDEWDSFRYRKSRDVLVRYSLIQRVEGQWPGVTMHSLVQWRALQKRPDRLWRWWYMKFILATCCQMLEEDQPEFRRHLVGHLPDISEDHAEDNGFAGTILGRVYYDEGWWKEAESLFVQVMEMFKRVLGEEHPDTLTSMANLASTYSNQGRWKEAESLEVQVMETRKRVLGEEHPDTLTSMGNLASTYRSQGRWKEAESLEVQVMETRKRVLGEEHPDTLTSMANLASTYSNQGRWKEAESLEVQVMETRKRVLGEEHPDTLTSMANLASTYRKQGRWKEAENLQAKELEICLRVLGEEHPSTLTSMNNLASTYRNQGRWKEAESLEVQVIETFKRVLGEEHPSTLTSMANLASTYRNQGRWKEAESLEVQVMETRKRVLGEQHPDTLGSMNNLASTYRNQGRWKEAESLFVQVMEMFKRVLGEEHPDTLTSMGNLASTFWNQGRWKEAESLFVQVMETRKRVLGEEHPDTLTSMNNL</sequence>
<dbReference type="SUPFAM" id="SSF48452">
    <property type="entry name" value="TPR-like"/>
    <property type="match status" value="3"/>
</dbReference>
<dbReference type="SUPFAM" id="SSF53474">
    <property type="entry name" value="alpha/beta-Hydrolases"/>
    <property type="match status" value="1"/>
</dbReference>
<keyword evidence="6" id="KW-1185">Reference proteome</keyword>
<reference evidence="5" key="2">
    <citation type="submission" date="2023-05" db="EMBL/GenBank/DDBJ databases">
        <authorList>
            <consortium name="Lawrence Berkeley National Laboratory"/>
            <person name="Steindorff A."/>
            <person name="Hensen N."/>
            <person name="Bonometti L."/>
            <person name="Westerberg I."/>
            <person name="Brannstrom I.O."/>
            <person name="Guillou S."/>
            <person name="Cros-Aarteil S."/>
            <person name="Calhoun S."/>
            <person name="Haridas S."/>
            <person name="Kuo A."/>
            <person name="Mondo S."/>
            <person name="Pangilinan J."/>
            <person name="Riley R."/>
            <person name="Labutti K."/>
            <person name="Andreopoulos B."/>
            <person name="Lipzen A."/>
            <person name="Chen C."/>
            <person name="Yanf M."/>
            <person name="Daum C."/>
            <person name="Ng V."/>
            <person name="Clum A."/>
            <person name="Ohm R."/>
            <person name="Martin F."/>
            <person name="Silar P."/>
            <person name="Natvig D."/>
            <person name="Lalanne C."/>
            <person name="Gautier V."/>
            <person name="Ament-Velasquez S.L."/>
            <person name="Kruys A."/>
            <person name="Hutchinson M.I."/>
            <person name="Powell A.J."/>
            <person name="Barry K."/>
            <person name="Miller A.N."/>
            <person name="Grigoriev I.V."/>
            <person name="Debuchy R."/>
            <person name="Gladieux P."/>
            <person name="Thoren M.H."/>
            <person name="Johannesson H."/>
        </authorList>
    </citation>
    <scope>NUCLEOTIDE SEQUENCE</scope>
    <source>
        <strain evidence="5">PSN293</strain>
    </source>
</reference>
<dbReference type="AlphaFoldDB" id="A0AAN7B0Y2"/>
<feature type="domain" description="NB-ARC" evidence="3">
    <location>
        <begin position="359"/>
        <end position="524"/>
    </location>
</feature>
<evidence type="ECO:0000259" key="3">
    <source>
        <dbReference type="Pfam" id="PF00931"/>
    </source>
</evidence>
<dbReference type="InterPro" id="IPR027417">
    <property type="entry name" value="P-loop_NTPase"/>
</dbReference>
<evidence type="ECO:0000259" key="4">
    <source>
        <dbReference type="Pfam" id="PF05057"/>
    </source>
</evidence>
<dbReference type="Gene3D" id="3.40.50.1820">
    <property type="entry name" value="alpha/beta hydrolase"/>
    <property type="match status" value="1"/>
</dbReference>
<evidence type="ECO:0000313" key="6">
    <source>
        <dbReference type="Proteomes" id="UP001301769"/>
    </source>
</evidence>
<comment type="similarity">
    <text evidence="1">Belongs to the putative lipase ROG1 family.</text>
</comment>
<dbReference type="InterPro" id="IPR007751">
    <property type="entry name" value="DUF676_lipase-like"/>
</dbReference>
<dbReference type="InterPro" id="IPR053137">
    <property type="entry name" value="NLR-like"/>
</dbReference>
<evidence type="ECO:0000256" key="2">
    <source>
        <dbReference type="SAM" id="SignalP"/>
    </source>
</evidence>
<dbReference type="GO" id="GO:0043531">
    <property type="term" value="F:ADP binding"/>
    <property type="evidence" value="ECO:0007669"/>
    <property type="project" value="InterPro"/>
</dbReference>
<dbReference type="Pfam" id="PF00931">
    <property type="entry name" value="NB-ARC"/>
    <property type="match status" value="1"/>
</dbReference>
<dbReference type="PRINTS" id="PR00381">
    <property type="entry name" value="KINESINLIGHT"/>
</dbReference>
<dbReference type="Pfam" id="PF13374">
    <property type="entry name" value="TPR_10"/>
    <property type="match status" value="5"/>
</dbReference>
<dbReference type="EMBL" id="MU858462">
    <property type="protein sequence ID" value="KAK4206244.1"/>
    <property type="molecule type" value="Genomic_DNA"/>
</dbReference>
<dbReference type="Proteomes" id="UP001301769">
    <property type="component" value="Unassembled WGS sequence"/>
</dbReference>
<gene>
    <name evidence="5" type="ORF">QBC37DRAFT_381284</name>
</gene>
<dbReference type="InterPro" id="IPR029058">
    <property type="entry name" value="AB_hydrolase_fold"/>
</dbReference>
<evidence type="ECO:0000313" key="5">
    <source>
        <dbReference type="EMBL" id="KAK4206244.1"/>
    </source>
</evidence>